<dbReference type="EMBL" id="GBXM01019058">
    <property type="protein sequence ID" value="JAH89519.1"/>
    <property type="molecule type" value="Transcribed_RNA"/>
</dbReference>
<sequence>MSCIVSYQQSNVREEFQWNNYWKLCRVPSSALHTANSCELANCLATHF</sequence>
<reference evidence="1" key="2">
    <citation type="journal article" date="2015" name="Fish Shellfish Immunol.">
        <title>Early steps in the European eel (Anguilla anguilla)-Vibrio vulnificus interaction in the gills: Role of the RtxA13 toxin.</title>
        <authorList>
            <person name="Callol A."/>
            <person name="Pajuelo D."/>
            <person name="Ebbesson L."/>
            <person name="Teles M."/>
            <person name="MacKenzie S."/>
            <person name="Amaro C."/>
        </authorList>
    </citation>
    <scope>NUCLEOTIDE SEQUENCE</scope>
</reference>
<name>A0A0E9WGK7_ANGAN</name>
<organism evidence="1">
    <name type="scientific">Anguilla anguilla</name>
    <name type="common">European freshwater eel</name>
    <name type="synonym">Muraena anguilla</name>
    <dbReference type="NCBI Taxonomy" id="7936"/>
    <lineage>
        <taxon>Eukaryota</taxon>
        <taxon>Metazoa</taxon>
        <taxon>Chordata</taxon>
        <taxon>Craniata</taxon>
        <taxon>Vertebrata</taxon>
        <taxon>Euteleostomi</taxon>
        <taxon>Actinopterygii</taxon>
        <taxon>Neopterygii</taxon>
        <taxon>Teleostei</taxon>
        <taxon>Anguilliformes</taxon>
        <taxon>Anguillidae</taxon>
        <taxon>Anguilla</taxon>
    </lineage>
</organism>
<dbReference type="AlphaFoldDB" id="A0A0E9WGK7"/>
<reference evidence="1" key="1">
    <citation type="submission" date="2014-11" db="EMBL/GenBank/DDBJ databases">
        <authorList>
            <person name="Amaro Gonzalez C."/>
        </authorList>
    </citation>
    <scope>NUCLEOTIDE SEQUENCE</scope>
</reference>
<evidence type="ECO:0000313" key="1">
    <source>
        <dbReference type="EMBL" id="JAH89519.1"/>
    </source>
</evidence>
<accession>A0A0E9WGK7</accession>
<proteinExistence type="predicted"/>
<protein>
    <submittedName>
        <fullName evidence="1">Uncharacterized protein</fullName>
    </submittedName>
</protein>